<evidence type="ECO:0000313" key="2">
    <source>
        <dbReference type="EMBL" id="NOU70391.1"/>
    </source>
</evidence>
<reference evidence="2 3" key="1">
    <citation type="submission" date="2019-10" db="EMBL/GenBank/DDBJ databases">
        <title>Description of Paenibacillus terrestris sp. nov.</title>
        <authorList>
            <person name="Carlier A."/>
            <person name="Qi S."/>
        </authorList>
    </citation>
    <scope>NUCLEOTIDE SEQUENCE [LARGE SCALE GENOMIC DNA]</scope>
    <source>
        <strain evidence="2 3">LMG 31458</strain>
    </source>
</reference>
<dbReference type="InterPro" id="IPR036188">
    <property type="entry name" value="FAD/NAD-bd_sf"/>
</dbReference>
<keyword evidence="3" id="KW-1185">Reference proteome</keyword>
<feature type="domain" description="Amine oxidase" evidence="1">
    <location>
        <begin position="3"/>
        <end position="50"/>
    </location>
</feature>
<gene>
    <name evidence="2" type="ORF">GC098_02890</name>
</gene>
<proteinExistence type="predicted"/>
<protein>
    <recommendedName>
        <fullName evidence="1">Amine oxidase domain-containing protein</fullName>
    </recommendedName>
</protein>
<dbReference type="Pfam" id="PF01593">
    <property type="entry name" value="Amino_oxidase"/>
    <property type="match status" value="1"/>
</dbReference>
<evidence type="ECO:0000259" key="1">
    <source>
        <dbReference type="Pfam" id="PF01593"/>
    </source>
</evidence>
<sequence>MPEGSSIFASAVIVTVPFNTLNRIAFEPALPASVVEAVAEQNPCRSVKVLGTIRKSRPAFSASSSNGSIAWAVGEEIARDADARVVGGEIAEQQLVVAFGLQGEGLEIEREAFEKGLQVGLAARSTADVKPLTR</sequence>
<evidence type="ECO:0000313" key="3">
    <source>
        <dbReference type="Proteomes" id="UP000616779"/>
    </source>
</evidence>
<name>A0ABX1XPJ3_9BACL</name>
<dbReference type="InterPro" id="IPR002937">
    <property type="entry name" value="Amino_oxidase"/>
</dbReference>
<dbReference type="Proteomes" id="UP000616779">
    <property type="component" value="Unassembled WGS sequence"/>
</dbReference>
<dbReference type="Gene3D" id="3.50.50.60">
    <property type="entry name" value="FAD/NAD(P)-binding domain"/>
    <property type="match status" value="1"/>
</dbReference>
<comment type="caution">
    <text evidence="2">The sequence shown here is derived from an EMBL/GenBank/DDBJ whole genome shotgun (WGS) entry which is preliminary data.</text>
</comment>
<dbReference type="RefSeq" id="WP_171640822.1">
    <property type="nucleotide sequence ID" value="NZ_WHOA01000019.1"/>
</dbReference>
<organism evidence="2 3">
    <name type="scientific">Paenibacillus phytorum</name>
    <dbReference type="NCBI Taxonomy" id="2654977"/>
    <lineage>
        <taxon>Bacteria</taxon>
        <taxon>Bacillati</taxon>
        <taxon>Bacillota</taxon>
        <taxon>Bacilli</taxon>
        <taxon>Bacillales</taxon>
        <taxon>Paenibacillaceae</taxon>
        <taxon>Paenibacillus</taxon>
    </lineage>
</organism>
<dbReference type="EMBL" id="WHOA01000019">
    <property type="protein sequence ID" value="NOU70391.1"/>
    <property type="molecule type" value="Genomic_DNA"/>
</dbReference>
<accession>A0ABX1XPJ3</accession>